<evidence type="ECO:0000256" key="18">
    <source>
        <dbReference type="SAM" id="Phobius"/>
    </source>
</evidence>
<dbReference type="Gene3D" id="3.20.20.80">
    <property type="entry name" value="Glycosidases"/>
    <property type="match status" value="1"/>
</dbReference>
<dbReference type="STRING" id="99883.ENSTNIP00000010276"/>
<keyword evidence="7" id="KW-0029">Amino-acid transport</keyword>
<evidence type="ECO:0000256" key="1">
    <source>
        <dbReference type="ARBA" id="ARBA00004655"/>
    </source>
</evidence>
<evidence type="ECO:0000256" key="13">
    <source>
        <dbReference type="ARBA" id="ARBA00068638"/>
    </source>
</evidence>
<evidence type="ECO:0000256" key="16">
    <source>
        <dbReference type="ARBA" id="ARBA00083001"/>
    </source>
</evidence>
<dbReference type="FunFam" id="2.60.40.1180:FF:000026">
    <property type="entry name" value="Solute carrier family 3 (amino acid transporter heavy chain), member 1"/>
    <property type="match status" value="1"/>
</dbReference>
<dbReference type="GeneTree" id="ENSGT00940000158103"/>
<evidence type="ECO:0000256" key="17">
    <source>
        <dbReference type="SAM" id="MobiDB-lite"/>
    </source>
</evidence>
<dbReference type="GO" id="GO:0006865">
    <property type="term" value="P:amino acid transport"/>
    <property type="evidence" value="ECO:0007669"/>
    <property type="project" value="UniProtKB-KW"/>
</dbReference>
<keyword evidence="11" id="KW-0325">Glycoprotein</keyword>
<evidence type="ECO:0000256" key="7">
    <source>
        <dbReference type="ARBA" id="ARBA00022970"/>
    </source>
</evidence>
<feature type="region of interest" description="Disordered" evidence="17">
    <location>
        <begin position="1"/>
        <end position="22"/>
    </location>
</feature>
<comment type="subunit">
    <text evidence="12">Disulfide-linked heterodimer composed of the catalytic light subunit SLC7A9 and the heavy subunit SLC3A1. The heterodimer is the minimal functional unit. Assembles in non-covalently linked heterotetramers (dimers of heterodimers) and higher order oligomers; the oligomerization is mediated by SLC3A1 likely to prevent degradation in the endoplasmic reticulum and facilitate heteromer trafficking to the plasma membrane. Disulfide-linked heterodimer composed of the catalytic light subunit SLC7A13 and the heavy subunit SLC3A1.</text>
</comment>
<keyword evidence="5 18" id="KW-0812">Transmembrane</keyword>
<keyword evidence="10" id="KW-1015">Disulfide bond</keyword>
<dbReference type="PANTHER" id="PTHR10357">
    <property type="entry name" value="ALPHA-AMYLASE FAMILY MEMBER"/>
    <property type="match status" value="1"/>
</dbReference>
<comment type="subcellular location">
    <subcellularLocation>
        <location evidence="1">Apical cell membrane</location>
        <topology evidence="1">Single-pass type II membrane protein</topology>
    </subcellularLocation>
</comment>
<evidence type="ECO:0000256" key="15">
    <source>
        <dbReference type="ARBA" id="ARBA00080119"/>
    </source>
</evidence>
<dbReference type="HOGENOM" id="CLU_006462_8_0_1"/>
<evidence type="ECO:0000256" key="10">
    <source>
        <dbReference type="ARBA" id="ARBA00023157"/>
    </source>
</evidence>
<reference evidence="21" key="1">
    <citation type="journal article" date="2004" name="Nature">
        <title>Genome duplication in the teleost fish Tetraodon nigroviridis reveals the early vertebrate proto-karyotype.</title>
        <authorList>
            <person name="Jaillon O."/>
            <person name="Aury J.-M."/>
            <person name="Brunet F."/>
            <person name="Petit J.-L."/>
            <person name="Stange-Thomann N."/>
            <person name="Mauceli E."/>
            <person name="Bouneau L."/>
            <person name="Fischer C."/>
            <person name="Ozouf-Costaz C."/>
            <person name="Bernot A."/>
            <person name="Nicaud S."/>
            <person name="Jaffe D."/>
            <person name="Fisher S."/>
            <person name="Lutfalla G."/>
            <person name="Dossat C."/>
            <person name="Segurens B."/>
            <person name="Dasilva C."/>
            <person name="Salanoubat M."/>
            <person name="Levy M."/>
            <person name="Boudet N."/>
            <person name="Castellano S."/>
            <person name="Anthouard V."/>
            <person name="Jubin C."/>
            <person name="Castelli V."/>
            <person name="Katinka M."/>
            <person name="Vacherie B."/>
            <person name="Biemont C."/>
            <person name="Skalli Z."/>
            <person name="Cattolico L."/>
            <person name="Poulain J."/>
            <person name="De Berardinis V."/>
            <person name="Cruaud C."/>
            <person name="Duprat S."/>
            <person name="Brottier P."/>
            <person name="Coutanceau J.-P."/>
            <person name="Gouzy J."/>
            <person name="Parra G."/>
            <person name="Lardier G."/>
            <person name="Chapple C."/>
            <person name="McKernan K.J."/>
            <person name="McEwan P."/>
            <person name="Bosak S."/>
            <person name="Kellis M."/>
            <person name="Volff J.-N."/>
            <person name="Guigo R."/>
            <person name="Zody M.C."/>
            <person name="Mesirov J."/>
            <person name="Lindblad-Toh K."/>
            <person name="Birren B."/>
            <person name="Nusbaum C."/>
            <person name="Kahn D."/>
            <person name="Robinson-Rechavi M."/>
            <person name="Laudet V."/>
            <person name="Schachter V."/>
            <person name="Quetier F."/>
            <person name="Saurin W."/>
            <person name="Scarpelli C."/>
            <person name="Wincker P."/>
            <person name="Lander E.S."/>
            <person name="Weissenbach J."/>
            <person name="Roest Crollius H."/>
        </authorList>
    </citation>
    <scope>NUCLEOTIDE SEQUENCE [LARGE SCALE GENOMIC DNA]</scope>
</reference>
<organism evidence="20 21">
    <name type="scientific">Tetraodon nigroviridis</name>
    <name type="common">Spotted green pufferfish</name>
    <name type="synonym">Chelonodon nigroviridis</name>
    <dbReference type="NCBI Taxonomy" id="99883"/>
    <lineage>
        <taxon>Eukaryota</taxon>
        <taxon>Metazoa</taxon>
        <taxon>Chordata</taxon>
        <taxon>Craniata</taxon>
        <taxon>Vertebrata</taxon>
        <taxon>Euteleostomi</taxon>
        <taxon>Actinopterygii</taxon>
        <taxon>Neopterygii</taxon>
        <taxon>Teleostei</taxon>
        <taxon>Neoteleostei</taxon>
        <taxon>Acanthomorphata</taxon>
        <taxon>Eupercaria</taxon>
        <taxon>Tetraodontiformes</taxon>
        <taxon>Tetradontoidea</taxon>
        <taxon>Tetraodontidae</taxon>
        <taxon>Tetraodon</taxon>
    </lineage>
</organism>
<dbReference type="InterPro" id="IPR045857">
    <property type="entry name" value="O16G_dom_2"/>
</dbReference>
<accession>H3CPU3</accession>
<dbReference type="SMART" id="SM00642">
    <property type="entry name" value="Aamy"/>
    <property type="match status" value="1"/>
</dbReference>
<dbReference type="Gene3D" id="3.90.400.10">
    <property type="entry name" value="Oligo-1,6-glucosidase, Domain 2"/>
    <property type="match status" value="1"/>
</dbReference>
<keyword evidence="2" id="KW-0813">Transport</keyword>
<dbReference type="PANTHER" id="PTHR10357:SF179">
    <property type="entry name" value="NEUTRAL AND BASIC AMINO ACID TRANSPORT PROTEIN RBAT"/>
    <property type="match status" value="1"/>
</dbReference>
<evidence type="ECO:0000256" key="3">
    <source>
        <dbReference type="ARBA" id="ARBA00022475"/>
    </source>
</evidence>
<proteinExistence type="predicted"/>
<feature type="domain" description="Glycosyl hydrolase family 13 catalytic" evidence="19">
    <location>
        <begin position="92"/>
        <end position="504"/>
    </location>
</feature>
<evidence type="ECO:0000259" key="19">
    <source>
        <dbReference type="SMART" id="SM00642"/>
    </source>
</evidence>
<dbReference type="FunCoup" id="H3CPU3">
    <property type="interactions" value="14"/>
</dbReference>
<keyword evidence="6" id="KW-0735">Signal-anchor</keyword>
<dbReference type="Gene3D" id="2.60.40.1180">
    <property type="entry name" value="Golgi alpha-mannosidase II"/>
    <property type="match status" value="1"/>
</dbReference>
<keyword evidence="3" id="KW-1003">Cell membrane</keyword>
<dbReference type="Pfam" id="PF00128">
    <property type="entry name" value="Alpha-amylase"/>
    <property type="match status" value="1"/>
</dbReference>
<protein>
    <recommendedName>
        <fullName evidence="13">Amino acid transporter heavy chain SLC3A1</fullName>
    </recommendedName>
    <alternativeName>
        <fullName evidence="16">Neutral and basic amino acid transport protein</fullName>
    </alternativeName>
    <alternativeName>
        <fullName evidence="15">Solute carrier family 3 member 1</fullName>
    </alternativeName>
    <alternativeName>
        <fullName evidence="14">b(0,+)-type amino acid transporter-related heavy chain</fullName>
    </alternativeName>
</protein>
<dbReference type="InterPro" id="IPR013780">
    <property type="entry name" value="Glyco_hydro_b"/>
</dbReference>
<feature type="compositionally biased region" description="Basic and acidic residues" evidence="17">
    <location>
        <begin position="1"/>
        <end position="10"/>
    </location>
</feature>
<evidence type="ECO:0000313" key="21">
    <source>
        <dbReference type="Proteomes" id="UP000007303"/>
    </source>
</evidence>
<keyword evidence="21" id="KW-1185">Reference proteome</keyword>
<reference evidence="20" key="3">
    <citation type="submission" date="2025-09" db="UniProtKB">
        <authorList>
            <consortium name="Ensembl"/>
        </authorList>
    </citation>
    <scope>IDENTIFICATION</scope>
</reference>
<dbReference type="FunFam" id="3.90.400.10:FF:000001">
    <property type="entry name" value="Maltase A3, isoform A"/>
    <property type="match status" value="1"/>
</dbReference>
<feature type="transmembrane region" description="Helical" evidence="18">
    <location>
        <begin position="55"/>
        <end position="77"/>
    </location>
</feature>
<dbReference type="GO" id="GO:0016324">
    <property type="term" value="C:apical plasma membrane"/>
    <property type="evidence" value="ECO:0007669"/>
    <property type="project" value="UniProtKB-SubCell"/>
</dbReference>
<evidence type="ECO:0000313" key="20">
    <source>
        <dbReference type="Ensembl" id="ENSTNIP00000010276.1"/>
    </source>
</evidence>
<keyword evidence="8 18" id="KW-1133">Transmembrane helix</keyword>
<dbReference type="AlphaFoldDB" id="H3CPU3"/>
<sequence length="647" mass="74456">ELPTDPRERASVAGPRAEEEDPSAEYAQIKPYAGMPREVLLLYSSQARYRVPREIIFWLTVACTAALVGLTVTVIVLSPRCLSWWQTSPVYQLYPRSFKDSDGDGVGDLKGILEKLDHFQYLNIKSVWIGPLYRSPMRDFGYDVEDFRSISPEFGTMQDFEELLAEMHNRGLNLIMDFIPNHTSDRHPWFNLSRTGDPHYRDYYVWADCNQTAARPNNWVSVFGNSSWTYDDVRGQCYLHQFFKEQPDLNLRNPSVRREMIDIIRFWLEKGVDGFRIGSVKYVLEAAHLRDEPQVDPKKPAESVTADKDLHRDYTTSQLGLHDLLREWRAEMDAYSREPGRYRLMVTESYDDHEVEKTMMYYSSPLVKESDFPFNFYLLDLPQNSSGLWARQLVHLWMASMPRGQWANWLVGNHDKPRIASAAGQTYVALFNMLLLTLPGTPSTYYGEELGMENINITESQDPAGKHDARAPMQWSGGLNAGFNNKTNVTWLPVHPAYKRVNVEVQKADEGSVLAQYRFLNILRQSELPLQRGWFCFVYADAHVFAYLRELDGLDRAFLIVLNFGPGWKTTDLSAVAELPQQLRVRMSTVRANDGKLLQKSEIQTQAGEGLVLEYSSHTRFHPSHQKDCFISEKACYLEVIGLLYTC</sequence>
<evidence type="ECO:0000256" key="5">
    <source>
        <dbReference type="ARBA" id="ARBA00022692"/>
    </source>
</evidence>
<evidence type="ECO:0000256" key="12">
    <source>
        <dbReference type="ARBA" id="ARBA00062813"/>
    </source>
</evidence>
<dbReference type="SUPFAM" id="SSF51445">
    <property type="entry name" value="(Trans)glycosidases"/>
    <property type="match status" value="1"/>
</dbReference>
<name>H3CPU3_TETNG</name>
<evidence type="ECO:0000256" key="6">
    <source>
        <dbReference type="ARBA" id="ARBA00022968"/>
    </source>
</evidence>
<dbReference type="GO" id="GO:0005975">
    <property type="term" value="P:carbohydrate metabolic process"/>
    <property type="evidence" value="ECO:0007669"/>
    <property type="project" value="InterPro"/>
</dbReference>
<evidence type="ECO:0000256" key="14">
    <source>
        <dbReference type="ARBA" id="ARBA00076162"/>
    </source>
</evidence>
<keyword evidence="9 18" id="KW-0472">Membrane</keyword>
<evidence type="ECO:0000256" key="11">
    <source>
        <dbReference type="ARBA" id="ARBA00023180"/>
    </source>
</evidence>
<evidence type="ECO:0000256" key="2">
    <source>
        <dbReference type="ARBA" id="ARBA00022448"/>
    </source>
</evidence>
<dbReference type="InParanoid" id="H3CPU3"/>
<dbReference type="OMA" id="PNGEKWA"/>
<evidence type="ECO:0000256" key="8">
    <source>
        <dbReference type="ARBA" id="ARBA00022989"/>
    </source>
</evidence>
<reference evidence="20" key="2">
    <citation type="submission" date="2025-08" db="UniProtKB">
        <authorList>
            <consortium name="Ensembl"/>
        </authorList>
    </citation>
    <scope>IDENTIFICATION</scope>
</reference>
<evidence type="ECO:0000256" key="9">
    <source>
        <dbReference type="ARBA" id="ARBA00023136"/>
    </source>
</evidence>
<dbReference type="Proteomes" id="UP000007303">
    <property type="component" value="Unassembled WGS sequence"/>
</dbReference>
<evidence type="ECO:0000256" key="4">
    <source>
        <dbReference type="ARBA" id="ARBA00022553"/>
    </source>
</evidence>
<dbReference type="Ensembl" id="ENSTNIT00000010457.1">
    <property type="protein sequence ID" value="ENSTNIP00000010276.1"/>
    <property type="gene ID" value="ENSTNIG00000007468.1"/>
</dbReference>
<dbReference type="InterPro" id="IPR017853">
    <property type="entry name" value="GH"/>
</dbReference>
<keyword evidence="4" id="KW-0597">Phosphoprotein</keyword>
<dbReference type="InterPro" id="IPR006047">
    <property type="entry name" value="GH13_cat_dom"/>
</dbReference>